<accession>A0A0J1K789</accession>
<dbReference type="Proteomes" id="UP000035909">
    <property type="component" value="Unassembled WGS sequence"/>
</dbReference>
<organism evidence="1 2">
    <name type="scientific">Photobacterium ganghwense</name>
    <dbReference type="NCBI Taxonomy" id="320778"/>
    <lineage>
        <taxon>Bacteria</taxon>
        <taxon>Pseudomonadati</taxon>
        <taxon>Pseudomonadota</taxon>
        <taxon>Gammaproteobacteria</taxon>
        <taxon>Vibrionales</taxon>
        <taxon>Vibrionaceae</taxon>
        <taxon>Photobacterium</taxon>
    </lineage>
</organism>
<dbReference type="AlphaFoldDB" id="A0A0J1K789"/>
<evidence type="ECO:0000313" key="1">
    <source>
        <dbReference type="EMBL" id="KLV10202.1"/>
    </source>
</evidence>
<evidence type="ECO:0000313" key="2">
    <source>
        <dbReference type="Proteomes" id="UP000035909"/>
    </source>
</evidence>
<gene>
    <name evidence="1" type="ORF">ABT57_06395</name>
</gene>
<dbReference type="RefSeq" id="WP_047884365.1">
    <property type="nucleotide sequence ID" value="NZ_CP071326.1"/>
</dbReference>
<dbReference type="STRING" id="320778.ABT57_06395"/>
<sequence length="92" mass="10468">MILTKKQKQIIHTILIVEEVRGIADLDSVLESLPYKTSKESFQFSLRALIEKRLLTKGELRKRSEGGQNRRTLLLTTLGRAFAKQIARVGMS</sequence>
<proteinExistence type="predicted"/>
<name>A0A0J1K789_9GAMM</name>
<keyword evidence="2" id="KW-1185">Reference proteome</keyword>
<dbReference type="EMBL" id="LDOU01000006">
    <property type="protein sequence ID" value="KLV10202.1"/>
    <property type="molecule type" value="Genomic_DNA"/>
</dbReference>
<dbReference type="OrthoDB" id="6629043at2"/>
<protein>
    <submittedName>
        <fullName evidence="1">Uncharacterized protein</fullName>
    </submittedName>
</protein>
<dbReference type="PATRIC" id="fig|320778.3.peg.1376"/>
<reference evidence="1 2" key="1">
    <citation type="submission" date="2015-05" db="EMBL/GenBank/DDBJ databases">
        <title>Photobacterium galathea sp. nov.</title>
        <authorList>
            <person name="Machado H."/>
            <person name="Gram L."/>
        </authorList>
    </citation>
    <scope>NUCLEOTIDE SEQUENCE [LARGE SCALE GENOMIC DNA]</scope>
    <source>
        <strain evidence="1 2">DSM 22954</strain>
    </source>
</reference>
<comment type="caution">
    <text evidence="1">The sequence shown here is derived from an EMBL/GenBank/DDBJ whole genome shotgun (WGS) entry which is preliminary data.</text>
</comment>